<sequence length="104" mass="12016">MSLENLAEWAAFWNDAANGTFLLTIALVVLILIAVAVVWARDKFREVDGRARRRREEREDRYSRAQVEELLRDGLAVEADRVPTGDVLDGMVDDWTTEQRRRGR</sequence>
<comment type="caution">
    <text evidence="2">The sequence shown here is derived from an EMBL/GenBank/DDBJ whole genome shotgun (WGS) entry which is preliminary data.</text>
</comment>
<dbReference type="EMBL" id="JBHSBI010000002">
    <property type="protein sequence ID" value="MFC4006555.1"/>
    <property type="molecule type" value="Genomic_DNA"/>
</dbReference>
<accession>A0ABV8G0N3</accession>
<gene>
    <name evidence="2" type="ORF">ACFOY2_04940</name>
</gene>
<keyword evidence="1" id="KW-1133">Transmembrane helix</keyword>
<keyword evidence="1" id="KW-0472">Membrane</keyword>
<keyword evidence="3" id="KW-1185">Reference proteome</keyword>
<reference evidence="3" key="1">
    <citation type="journal article" date="2019" name="Int. J. Syst. Evol. Microbiol.">
        <title>The Global Catalogue of Microorganisms (GCM) 10K type strain sequencing project: providing services to taxonomists for standard genome sequencing and annotation.</title>
        <authorList>
            <consortium name="The Broad Institute Genomics Platform"/>
            <consortium name="The Broad Institute Genome Sequencing Center for Infectious Disease"/>
            <person name="Wu L."/>
            <person name="Ma J."/>
        </authorList>
    </citation>
    <scope>NUCLEOTIDE SEQUENCE [LARGE SCALE GENOMIC DNA]</scope>
    <source>
        <strain evidence="3">TBRC 1276</strain>
    </source>
</reference>
<dbReference type="RefSeq" id="WP_379526696.1">
    <property type="nucleotide sequence ID" value="NZ_JBHSBI010000002.1"/>
</dbReference>
<name>A0ABV8G0N3_9ACTN</name>
<organism evidence="2 3">
    <name type="scientific">Nonomuraea purpurea</name>
    <dbReference type="NCBI Taxonomy" id="1849276"/>
    <lineage>
        <taxon>Bacteria</taxon>
        <taxon>Bacillati</taxon>
        <taxon>Actinomycetota</taxon>
        <taxon>Actinomycetes</taxon>
        <taxon>Streptosporangiales</taxon>
        <taxon>Streptosporangiaceae</taxon>
        <taxon>Nonomuraea</taxon>
    </lineage>
</organism>
<evidence type="ECO:0000313" key="2">
    <source>
        <dbReference type="EMBL" id="MFC4006555.1"/>
    </source>
</evidence>
<protein>
    <submittedName>
        <fullName evidence="2">Uncharacterized protein</fullName>
    </submittedName>
</protein>
<dbReference type="Proteomes" id="UP001595851">
    <property type="component" value="Unassembled WGS sequence"/>
</dbReference>
<keyword evidence="1" id="KW-0812">Transmembrane</keyword>
<proteinExistence type="predicted"/>
<evidence type="ECO:0000313" key="3">
    <source>
        <dbReference type="Proteomes" id="UP001595851"/>
    </source>
</evidence>
<evidence type="ECO:0000256" key="1">
    <source>
        <dbReference type="SAM" id="Phobius"/>
    </source>
</evidence>
<feature type="transmembrane region" description="Helical" evidence="1">
    <location>
        <begin position="20"/>
        <end position="40"/>
    </location>
</feature>